<protein>
    <submittedName>
        <fullName evidence="6">GPP34 family phosphoprotein</fullName>
    </submittedName>
</protein>
<sequence length="239" mass="24916">MNRQSDGHAVERPEGGASPGRDDVLIADDLMLLLLDDDGGSVQAAGTLYYTLGGAVLTELALLGRVEVDDSGVLNGPRVTPAGEGPLPDPLLQSAYDIVAAKTQRVQPLLIAIGADLGSVMFDRLAGRGLVRREESRVLGIFRTTRWPATGDSHEAQLRERIRQVLEDGAAPDARTAATIGLLFASGAMPSLRPALPWTSTTVARAQELTSGSWGPDAVATAVTRTATAVAAAVAATTR</sequence>
<dbReference type="EMBL" id="CP099490">
    <property type="protein sequence ID" value="USQ77353.1"/>
    <property type="molecule type" value="Genomic_DNA"/>
</dbReference>
<evidence type="ECO:0000256" key="3">
    <source>
        <dbReference type="ARBA" id="ARBA00023121"/>
    </source>
</evidence>
<evidence type="ECO:0000256" key="1">
    <source>
        <dbReference type="ARBA" id="ARBA00004255"/>
    </source>
</evidence>
<dbReference type="Gene3D" id="1.10.3630.10">
    <property type="entry name" value="yeast vps74-n-term truncation variant domain like"/>
    <property type="match status" value="1"/>
</dbReference>
<organism evidence="6 7">
    <name type="scientific">Ornithinimicrobium cryptoxanthini</name>
    <dbReference type="NCBI Taxonomy" id="2934161"/>
    <lineage>
        <taxon>Bacteria</taxon>
        <taxon>Bacillati</taxon>
        <taxon>Actinomycetota</taxon>
        <taxon>Actinomycetes</taxon>
        <taxon>Micrococcales</taxon>
        <taxon>Ornithinimicrobiaceae</taxon>
        <taxon>Ornithinimicrobium</taxon>
    </lineage>
</organism>
<keyword evidence="3" id="KW-0446">Lipid-binding</keyword>
<dbReference type="InterPro" id="IPR008628">
    <property type="entry name" value="GPP34-like"/>
</dbReference>
<dbReference type="RefSeq" id="WP_252622389.1">
    <property type="nucleotide sequence ID" value="NZ_CP099490.1"/>
</dbReference>
<evidence type="ECO:0000256" key="5">
    <source>
        <dbReference type="SAM" id="MobiDB-lite"/>
    </source>
</evidence>
<dbReference type="Proteomes" id="UP001056535">
    <property type="component" value="Chromosome"/>
</dbReference>
<keyword evidence="7" id="KW-1185">Reference proteome</keyword>
<evidence type="ECO:0000313" key="6">
    <source>
        <dbReference type="EMBL" id="USQ77353.1"/>
    </source>
</evidence>
<accession>A0ABY4YKL8</accession>
<evidence type="ECO:0000256" key="2">
    <source>
        <dbReference type="ARBA" id="ARBA00023034"/>
    </source>
</evidence>
<comment type="subcellular location">
    <subcellularLocation>
        <location evidence="1">Golgi apparatus membrane</location>
        <topology evidence="1">Peripheral membrane protein</topology>
        <orientation evidence="1">Cytoplasmic side</orientation>
    </subcellularLocation>
</comment>
<feature type="region of interest" description="Disordered" evidence="5">
    <location>
        <begin position="1"/>
        <end position="21"/>
    </location>
</feature>
<dbReference type="Pfam" id="PF05719">
    <property type="entry name" value="GPP34"/>
    <property type="match status" value="1"/>
</dbReference>
<evidence type="ECO:0000313" key="7">
    <source>
        <dbReference type="Proteomes" id="UP001056535"/>
    </source>
</evidence>
<reference evidence="6" key="1">
    <citation type="submission" date="2022-06" db="EMBL/GenBank/DDBJ databases">
        <title>Ornithinimicrobium JY.X270.</title>
        <authorList>
            <person name="Huang Y."/>
        </authorList>
    </citation>
    <scope>NUCLEOTIDE SEQUENCE</scope>
    <source>
        <strain evidence="6">JY.X270</strain>
    </source>
</reference>
<keyword evidence="2" id="KW-0333">Golgi apparatus</keyword>
<keyword evidence="4" id="KW-0472">Membrane</keyword>
<evidence type="ECO:0000256" key="4">
    <source>
        <dbReference type="ARBA" id="ARBA00023136"/>
    </source>
</evidence>
<dbReference type="InterPro" id="IPR038261">
    <property type="entry name" value="GPP34-like_sf"/>
</dbReference>
<proteinExistence type="predicted"/>
<gene>
    <name evidence="6" type="ORF">NF557_05420</name>
</gene>
<name>A0ABY4YKL8_9MICO</name>